<keyword evidence="10" id="KW-0106">Calcium</keyword>
<keyword evidence="13" id="KW-0406">Ion transport</keyword>
<evidence type="ECO:0000313" key="19">
    <source>
        <dbReference type="EMBL" id="KAJ8424921.1"/>
    </source>
</evidence>
<reference evidence="19" key="1">
    <citation type="submission" date="2022-04" db="EMBL/GenBank/DDBJ databases">
        <title>Carnegiea gigantea Genome sequencing and assembly v2.</title>
        <authorList>
            <person name="Copetti D."/>
            <person name="Sanderson M.J."/>
            <person name="Burquez A."/>
            <person name="Wojciechowski M.F."/>
        </authorList>
    </citation>
    <scope>NUCLEOTIDE SEQUENCE</scope>
    <source>
        <strain evidence="19">SGP5-SGP5p</strain>
        <tissue evidence="19">Aerial part</tissue>
    </source>
</reference>
<dbReference type="Pfam" id="PF07885">
    <property type="entry name" value="Ion_trans_2"/>
    <property type="match status" value="2"/>
</dbReference>
<evidence type="ECO:0000256" key="11">
    <source>
        <dbReference type="ARBA" id="ARBA00022958"/>
    </source>
</evidence>
<comment type="caution">
    <text evidence="19">The sequence shown here is derived from an EMBL/GenBank/DDBJ whole genome shotgun (WGS) entry which is preliminary data.</text>
</comment>
<name>A0A9Q1GT71_9CARY</name>
<dbReference type="GO" id="GO:0030322">
    <property type="term" value="P:stabilization of membrane potential"/>
    <property type="evidence" value="ECO:0007669"/>
    <property type="project" value="TreeGrafter"/>
</dbReference>
<dbReference type="GO" id="GO:0046872">
    <property type="term" value="F:metal ion binding"/>
    <property type="evidence" value="ECO:0007669"/>
    <property type="project" value="UniProtKB-KW"/>
</dbReference>
<evidence type="ECO:0000256" key="5">
    <source>
        <dbReference type="ARBA" id="ARBA00022554"/>
    </source>
</evidence>
<feature type="transmembrane region" description="Helical" evidence="17">
    <location>
        <begin position="79"/>
        <end position="97"/>
    </location>
</feature>
<sequence>MASHNNLKESLLQRSLGHEHHQKDVVKRRYRRVKSAPLCDLKIPGEANGTVTGTSTGAGTCAQSSQSLFGSLHPSSKKVAALLSIYLGIGAICFYAVRHQISGIKTNGIVDAFYFCIVTMTTVGYGDLVPQSVLAKLLACAFVFSGMALVGMILSKGADYLVEKQEALVVRALNMRKKLGPSDIMKKIKTNKTRYKCIFVLVLLLILTISGTVFLTLVEKLDPVDAFYCVCVTITTLGYGDHSFSTEGGRVFAVVWILTSTICLGQFFFYVAELNTENRQRALVKCVLTRPVTNLDLEAADMDDDGTVDAAEFVLYKLKEMGKITQEDIALILEEFEELDVDQSGTLSLADITLAQSSPQPNQPTSERERH</sequence>
<dbReference type="FunFam" id="1.10.287.70:FF:000128">
    <property type="entry name" value="Two-pore potassium channel 1"/>
    <property type="match status" value="1"/>
</dbReference>
<dbReference type="Proteomes" id="UP001153076">
    <property type="component" value="Unassembled WGS sequence"/>
</dbReference>
<evidence type="ECO:0000256" key="16">
    <source>
        <dbReference type="SAM" id="MobiDB-lite"/>
    </source>
</evidence>
<keyword evidence="5" id="KW-0926">Vacuole</keyword>
<evidence type="ECO:0000256" key="6">
    <source>
        <dbReference type="ARBA" id="ARBA00022692"/>
    </source>
</evidence>
<dbReference type="GO" id="GO:0022841">
    <property type="term" value="F:potassium ion leak channel activity"/>
    <property type="evidence" value="ECO:0007669"/>
    <property type="project" value="TreeGrafter"/>
</dbReference>
<dbReference type="InterPro" id="IPR003280">
    <property type="entry name" value="2pore_dom_K_chnl"/>
</dbReference>
<feature type="region of interest" description="Disordered" evidence="16">
    <location>
        <begin position="352"/>
        <end position="371"/>
    </location>
</feature>
<dbReference type="InterPro" id="IPR011992">
    <property type="entry name" value="EF-hand-dom_pair"/>
</dbReference>
<feature type="transmembrane region" description="Helical" evidence="17">
    <location>
        <begin position="251"/>
        <end position="272"/>
    </location>
</feature>
<dbReference type="GO" id="GO:0015271">
    <property type="term" value="F:outward rectifier potassium channel activity"/>
    <property type="evidence" value="ECO:0007669"/>
    <property type="project" value="TreeGrafter"/>
</dbReference>
<feature type="transmembrane region" description="Helical" evidence="17">
    <location>
        <begin position="109"/>
        <end position="128"/>
    </location>
</feature>
<dbReference type="FunFam" id="1.10.287.70:FF:000127">
    <property type="entry name" value="Calcium-activated outward-rectifying potassium channel 1"/>
    <property type="match status" value="1"/>
</dbReference>
<evidence type="ECO:0000256" key="2">
    <source>
        <dbReference type="ARBA" id="ARBA00010159"/>
    </source>
</evidence>
<dbReference type="Gene3D" id="1.10.287.70">
    <property type="match status" value="2"/>
</dbReference>
<evidence type="ECO:0000259" key="18">
    <source>
        <dbReference type="Pfam" id="PF07885"/>
    </source>
</evidence>
<keyword evidence="9" id="KW-0631">Potassium channel</keyword>
<dbReference type="OrthoDB" id="415460at2759"/>
<dbReference type="Gene3D" id="1.10.238.10">
    <property type="entry name" value="EF-hand"/>
    <property type="match status" value="1"/>
</dbReference>
<feature type="compositionally biased region" description="Polar residues" evidence="16">
    <location>
        <begin position="354"/>
        <end position="365"/>
    </location>
</feature>
<dbReference type="SUPFAM" id="SSF47473">
    <property type="entry name" value="EF-hand"/>
    <property type="match status" value="1"/>
</dbReference>
<evidence type="ECO:0000256" key="12">
    <source>
        <dbReference type="ARBA" id="ARBA00022989"/>
    </source>
</evidence>
<comment type="similarity">
    <text evidence="2">Belongs to the two pore domain potassium channel (TC 1.A.1.7) family.</text>
</comment>
<evidence type="ECO:0000256" key="15">
    <source>
        <dbReference type="ARBA" id="ARBA00023303"/>
    </source>
</evidence>
<keyword evidence="12 17" id="KW-1133">Transmembrane helix</keyword>
<keyword evidence="3" id="KW-0813">Transport</keyword>
<proteinExistence type="inferred from homology"/>
<feature type="domain" description="Potassium channel" evidence="18">
    <location>
        <begin position="85"/>
        <end position="162"/>
    </location>
</feature>
<keyword evidence="20" id="KW-1185">Reference proteome</keyword>
<comment type="subcellular location">
    <subcellularLocation>
        <location evidence="1">Vacuole membrane</location>
        <topology evidence="1">Multi-pass membrane protein</topology>
    </subcellularLocation>
</comment>
<dbReference type="PANTHER" id="PTHR11003">
    <property type="entry name" value="POTASSIUM CHANNEL, SUBFAMILY K"/>
    <property type="match status" value="1"/>
</dbReference>
<dbReference type="AlphaFoldDB" id="A0A9Q1GT71"/>
<keyword evidence="7" id="KW-0479">Metal-binding</keyword>
<evidence type="ECO:0000256" key="3">
    <source>
        <dbReference type="ARBA" id="ARBA00022448"/>
    </source>
</evidence>
<dbReference type="InterPro" id="IPR013099">
    <property type="entry name" value="K_chnl_dom"/>
</dbReference>
<dbReference type="PANTHER" id="PTHR11003:SF291">
    <property type="entry name" value="IP11374P"/>
    <property type="match status" value="1"/>
</dbReference>
<keyword evidence="14 17" id="KW-0472">Membrane</keyword>
<keyword evidence="4" id="KW-0633">Potassium transport</keyword>
<keyword evidence="6 17" id="KW-0812">Transmembrane</keyword>
<evidence type="ECO:0000256" key="17">
    <source>
        <dbReference type="SAM" id="Phobius"/>
    </source>
</evidence>
<dbReference type="SUPFAM" id="SSF81324">
    <property type="entry name" value="Voltage-gated potassium channels"/>
    <property type="match status" value="2"/>
</dbReference>
<feature type="transmembrane region" description="Helical" evidence="17">
    <location>
        <begin position="195"/>
        <end position="218"/>
    </location>
</feature>
<feature type="domain" description="Potassium channel" evidence="18">
    <location>
        <begin position="203"/>
        <end position="275"/>
    </location>
</feature>
<keyword evidence="8" id="KW-0677">Repeat</keyword>
<protein>
    <recommendedName>
        <fullName evidence="18">Potassium channel domain-containing protein</fullName>
    </recommendedName>
</protein>
<dbReference type="GO" id="GO:0009705">
    <property type="term" value="C:plant-type vacuole membrane"/>
    <property type="evidence" value="ECO:0007669"/>
    <property type="project" value="TreeGrafter"/>
</dbReference>
<organism evidence="19 20">
    <name type="scientific">Carnegiea gigantea</name>
    <dbReference type="NCBI Taxonomy" id="171969"/>
    <lineage>
        <taxon>Eukaryota</taxon>
        <taxon>Viridiplantae</taxon>
        <taxon>Streptophyta</taxon>
        <taxon>Embryophyta</taxon>
        <taxon>Tracheophyta</taxon>
        <taxon>Spermatophyta</taxon>
        <taxon>Magnoliopsida</taxon>
        <taxon>eudicotyledons</taxon>
        <taxon>Gunneridae</taxon>
        <taxon>Pentapetalae</taxon>
        <taxon>Caryophyllales</taxon>
        <taxon>Cactineae</taxon>
        <taxon>Cactaceae</taxon>
        <taxon>Cactoideae</taxon>
        <taxon>Echinocereeae</taxon>
        <taxon>Carnegiea</taxon>
    </lineage>
</organism>
<dbReference type="GO" id="GO:0030007">
    <property type="term" value="P:intracellular potassium ion homeostasis"/>
    <property type="evidence" value="ECO:0007669"/>
    <property type="project" value="UniProtKB-ARBA"/>
</dbReference>
<evidence type="ECO:0000256" key="4">
    <source>
        <dbReference type="ARBA" id="ARBA00022538"/>
    </source>
</evidence>
<evidence type="ECO:0000256" key="14">
    <source>
        <dbReference type="ARBA" id="ARBA00023136"/>
    </source>
</evidence>
<dbReference type="InterPro" id="IPR018247">
    <property type="entry name" value="EF_Hand_1_Ca_BS"/>
</dbReference>
<evidence type="ECO:0000256" key="1">
    <source>
        <dbReference type="ARBA" id="ARBA00004128"/>
    </source>
</evidence>
<evidence type="ECO:0000313" key="20">
    <source>
        <dbReference type="Proteomes" id="UP001153076"/>
    </source>
</evidence>
<evidence type="ECO:0000256" key="10">
    <source>
        <dbReference type="ARBA" id="ARBA00022837"/>
    </source>
</evidence>
<keyword evidence="11" id="KW-0630">Potassium</keyword>
<keyword evidence="15" id="KW-0407">Ion channel</keyword>
<evidence type="ECO:0000256" key="7">
    <source>
        <dbReference type="ARBA" id="ARBA00022723"/>
    </source>
</evidence>
<feature type="transmembrane region" description="Helical" evidence="17">
    <location>
        <begin position="134"/>
        <end position="154"/>
    </location>
</feature>
<dbReference type="PRINTS" id="PR01333">
    <property type="entry name" value="2POREKCHANEL"/>
</dbReference>
<accession>A0A9Q1GT71</accession>
<dbReference type="EMBL" id="JAKOGI010001581">
    <property type="protein sequence ID" value="KAJ8424921.1"/>
    <property type="molecule type" value="Genomic_DNA"/>
</dbReference>
<evidence type="ECO:0000256" key="8">
    <source>
        <dbReference type="ARBA" id="ARBA00022737"/>
    </source>
</evidence>
<evidence type="ECO:0000256" key="13">
    <source>
        <dbReference type="ARBA" id="ARBA00023065"/>
    </source>
</evidence>
<evidence type="ECO:0000256" key="9">
    <source>
        <dbReference type="ARBA" id="ARBA00022826"/>
    </source>
</evidence>
<dbReference type="PROSITE" id="PS00018">
    <property type="entry name" value="EF_HAND_1"/>
    <property type="match status" value="2"/>
</dbReference>
<dbReference type="GO" id="GO:0005886">
    <property type="term" value="C:plasma membrane"/>
    <property type="evidence" value="ECO:0007669"/>
    <property type="project" value="TreeGrafter"/>
</dbReference>
<gene>
    <name evidence="19" type="ORF">Cgig2_028509</name>
</gene>